<sequence length="574" mass="66953">MPRGRIKVFHINDLNRQRIKNANVRNSSKKLRKKQNFPSRCIAWKVLKTLIFIVCLAFFFHQSTSFLTDYYAYPTTTRFAAKIPKNFKMPCITFCNTNPIKRSKFCSEFPHLCERPNNLTEFCMERPHVCSRNISNLVIPKFGYYTSDATDEIYSTLRRNLYDNRNLSQEAWSNWTWDIPTGYSTSERRYKVGLANRRDPRKSSRKATFLDGYVGDKSEVYLGCLQGAPRRYKVGLTTEETRESPPGRQPTCIGILEISQNFTSDTFKELQGWLTVKRDTKMSSRKATYLVIYIGAKDMIASLIIGIDGINFPTCYSANLRLSSGLPALTWNLEKNRDYISLELFIINVEEDESFRPWYIPQVVFAIHSPYFPVQPIADGEALKFGHVYLVSLKLEEEHLLPHPYQTDCIDYDALWRRNNKTGPRSQEVCKQWCFWNNSTKCDEFHYRAKMIPYTENMCELNSQNQLEQKECMKYCKADCEKLKYSYKIVEIPLDEMHYKDERRHMILLRFFIDDPQVIDMSHIPLYDAGDLFSHIGGLMGCWLGISVATFTSILESAFTEAKHMASKLGRYVR</sequence>
<keyword evidence="5 12" id="KW-0812">Transmembrane</keyword>
<dbReference type="GO" id="GO:0015280">
    <property type="term" value="F:ligand-gated sodium channel activity"/>
    <property type="evidence" value="ECO:0007669"/>
    <property type="project" value="TreeGrafter"/>
</dbReference>
<comment type="caution">
    <text evidence="14">The sequence shown here is derived from an EMBL/GenBank/DDBJ whole genome shotgun (WGS) entry which is preliminary data.</text>
</comment>
<evidence type="ECO:0000256" key="7">
    <source>
        <dbReference type="ARBA" id="ARBA00023053"/>
    </source>
</evidence>
<dbReference type="OrthoDB" id="6434514at2759"/>
<keyword evidence="10 12" id="KW-0739">Sodium transport</keyword>
<keyword evidence="6 13" id="KW-1133">Transmembrane helix</keyword>
<evidence type="ECO:0000256" key="5">
    <source>
        <dbReference type="ARBA" id="ARBA00022692"/>
    </source>
</evidence>
<keyword evidence="11 12" id="KW-0407">Ion channel</keyword>
<evidence type="ECO:0000256" key="4">
    <source>
        <dbReference type="ARBA" id="ARBA00022461"/>
    </source>
</evidence>
<organism evidence="14 15">
    <name type="scientific">Araneus ventricosus</name>
    <name type="common">Orbweaver spider</name>
    <name type="synonym">Epeira ventricosa</name>
    <dbReference type="NCBI Taxonomy" id="182803"/>
    <lineage>
        <taxon>Eukaryota</taxon>
        <taxon>Metazoa</taxon>
        <taxon>Ecdysozoa</taxon>
        <taxon>Arthropoda</taxon>
        <taxon>Chelicerata</taxon>
        <taxon>Arachnida</taxon>
        <taxon>Araneae</taxon>
        <taxon>Araneomorphae</taxon>
        <taxon>Entelegynae</taxon>
        <taxon>Araneoidea</taxon>
        <taxon>Araneidae</taxon>
        <taxon>Araneus</taxon>
    </lineage>
</organism>
<evidence type="ECO:0000256" key="11">
    <source>
        <dbReference type="ARBA" id="ARBA00023303"/>
    </source>
</evidence>
<dbReference type="EMBL" id="BGPR01000095">
    <property type="protein sequence ID" value="GBL93589.1"/>
    <property type="molecule type" value="Genomic_DNA"/>
</dbReference>
<dbReference type="PANTHER" id="PTHR11690:SF248">
    <property type="entry name" value="PICKPOCKET 17, ISOFORM A"/>
    <property type="match status" value="1"/>
</dbReference>
<keyword evidence="9 13" id="KW-0472">Membrane</keyword>
<evidence type="ECO:0000256" key="8">
    <source>
        <dbReference type="ARBA" id="ARBA00023065"/>
    </source>
</evidence>
<gene>
    <name evidence="14" type="ORF">AVEN_25597_1</name>
</gene>
<accession>A0A4Y2BPQ6</accession>
<evidence type="ECO:0000256" key="12">
    <source>
        <dbReference type="RuleBase" id="RU000679"/>
    </source>
</evidence>
<dbReference type="AlphaFoldDB" id="A0A4Y2BPQ6"/>
<dbReference type="Gene3D" id="1.10.287.770">
    <property type="entry name" value="YojJ-like"/>
    <property type="match status" value="1"/>
</dbReference>
<evidence type="ECO:0000256" key="9">
    <source>
        <dbReference type="ARBA" id="ARBA00023136"/>
    </source>
</evidence>
<dbReference type="PRINTS" id="PR01078">
    <property type="entry name" value="AMINACHANNEL"/>
</dbReference>
<evidence type="ECO:0000256" key="6">
    <source>
        <dbReference type="ARBA" id="ARBA00022989"/>
    </source>
</evidence>
<evidence type="ECO:0000313" key="14">
    <source>
        <dbReference type="EMBL" id="GBL93589.1"/>
    </source>
</evidence>
<evidence type="ECO:0000256" key="10">
    <source>
        <dbReference type="ARBA" id="ARBA00023201"/>
    </source>
</evidence>
<evidence type="ECO:0000256" key="1">
    <source>
        <dbReference type="ARBA" id="ARBA00004141"/>
    </source>
</evidence>
<dbReference type="Proteomes" id="UP000499080">
    <property type="component" value="Unassembled WGS sequence"/>
</dbReference>
<keyword evidence="3 12" id="KW-0813">Transport</keyword>
<dbReference type="PANTHER" id="PTHR11690">
    <property type="entry name" value="AMILORIDE-SENSITIVE SODIUM CHANNEL-RELATED"/>
    <property type="match status" value="1"/>
</dbReference>
<comment type="similarity">
    <text evidence="2 12">Belongs to the amiloride-sensitive sodium channel (TC 1.A.6) family.</text>
</comment>
<comment type="subcellular location">
    <subcellularLocation>
        <location evidence="1">Membrane</location>
        <topology evidence="1">Multi-pass membrane protein</topology>
    </subcellularLocation>
</comment>
<keyword evidence="8 12" id="KW-0406">Ion transport</keyword>
<evidence type="ECO:0000256" key="13">
    <source>
        <dbReference type="SAM" id="Phobius"/>
    </source>
</evidence>
<feature type="transmembrane region" description="Helical" evidence="13">
    <location>
        <begin position="42"/>
        <end position="60"/>
    </location>
</feature>
<dbReference type="GO" id="GO:0005886">
    <property type="term" value="C:plasma membrane"/>
    <property type="evidence" value="ECO:0007669"/>
    <property type="project" value="TreeGrafter"/>
</dbReference>
<dbReference type="Pfam" id="PF00858">
    <property type="entry name" value="ASC"/>
    <property type="match status" value="2"/>
</dbReference>
<dbReference type="InterPro" id="IPR001873">
    <property type="entry name" value="ENaC"/>
</dbReference>
<proteinExistence type="inferred from homology"/>
<keyword evidence="4 12" id="KW-0894">Sodium channel</keyword>
<reference evidence="14 15" key="1">
    <citation type="journal article" date="2019" name="Sci. Rep.">
        <title>Orb-weaving spider Araneus ventricosus genome elucidates the spidroin gene catalogue.</title>
        <authorList>
            <person name="Kono N."/>
            <person name="Nakamura H."/>
            <person name="Ohtoshi R."/>
            <person name="Moran D.A.P."/>
            <person name="Shinohara A."/>
            <person name="Yoshida Y."/>
            <person name="Fujiwara M."/>
            <person name="Mori M."/>
            <person name="Tomita M."/>
            <person name="Arakawa K."/>
        </authorList>
    </citation>
    <scope>NUCLEOTIDE SEQUENCE [LARGE SCALE GENOMIC DNA]</scope>
</reference>
<name>A0A4Y2BPQ6_ARAVE</name>
<protein>
    <submittedName>
        <fullName evidence="14">Uncharacterized protein</fullName>
    </submittedName>
</protein>
<evidence type="ECO:0000256" key="3">
    <source>
        <dbReference type="ARBA" id="ARBA00022448"/>
    </source>
</evidence>
<keyword evidence="7" id="KW-0915">Sodium</keyword>
<evidence type="ECO:0000256" key="2">
    <source>
        <dbReference type="ARBA" id="ARBA00007193"/>
    </source>
</evidence>
<evidence type="ECO:0000313" key="15">
    <source>
        <dbReference type="Proteomes" id="UP000499080"/>
    </source>
</evidence>
<keyword evidence="15" id="KW-1185">Reference proteome</keyword>